<dbReference type="SUPFAM" id="SSF52833">
    <property type="entry name" value="Thioredoxin-like"/>
    <property type="match status" value="1"/>
</dbReference>
<dbReference type="InterPro" id="IPR034330">
    <property type="entry name" value="GST_Zeta_C"/>
</dbReference>
<dbReference type="EMBL" id="OCPC01000006">
    <property type="protein sequence ID" value="SOE18885.1"/>
    <property type="molecule type" value="Genomic_DNA"/>
</dbReference>
<keyword evidence="5" id="KW-1185">Reference proteome</keyword>
<dbReference type="InterPro" id="IPR040079">
    <property type="entry name" value="Glutathione_S-Trfase"/>
</dbReference>
<dbReference type="InterPro" id="IPR034333">
    <property type="entry name" value="GST_Zeta_N"/>
</dbReference>
<proteinExistence type="inferred from homology"/>
<dbReference type="OrthoDB" id="509852at2"/>
<dbReference type="SFLD" id="SFLDS00019">
    <property type="entry name" value="Glutathione_Transferase_(cytos"/>
    <property type="match status" value="1"/>
</dbReference>
<dbReference type="Pfam" id="PF02798">
    <property type="entry name" value="GST_N"/>
    <property type="match status" value="1"/>
</dbReference>
<dbReference type="SFLD" id="SFLDG00358">
    <property type="entry name" value="Main_(cytGST)"/>
    <property type="match status" value="1"/>
</dbReference>
<dbReference type="PANTHER" id="PTHR42673:SF4">
    <property type="entry name" value="MALEYLACETOACETATE ISOMERASE"/>
    <property type="match status" value="1"/>
</dbReference>
<feature type="domain" description="GST N-terminal" evidence="2">
    <location>
        <begin position="4"/>
        <end position="85"/>
    </location>
</feature>
<dbReference type="CDD" id="cd03042">
    <property type="entry name" value="GST_N_Zeta"/>
    <property type="match status" value="1"/>
</dbReference>
<accession>A0A286IFG8</accession>
<feature type="domain" description="GST C-terminal" evidence="3">
    <location>
        <begin position="89"/>
        <end position="213"/>
    </location>
</feature>
<name>A0A286IFG8_9HYPH</name>
<evidence type="ECO:0000256" key="1">
    <source>
        <dbReference type="ARBA" id="ARBA00010007"/>
    </source>
</evidence>
<organism evidence="4 5">
    <name type="scientific">Hoeflea halophila</name>
    <dbReference type="NCBI Taxonomy" id="714899"/>
    <lineage>
        <taxon>Bacteria</taxon>
        <taxon>Pseudomonadati</taxon>
        <taxon>Pseudomonadota</taxon>
        <taxon>Alphaproteobacteria</taxon>
        <taxon>Hyphomicrobiales</taxon>
        <taxon>Rhizobiaceae</taxon>
        <taxon>Hoeflea</taxon>
    </lineage>
</organism>
<dbReference type="RefSeq" id="WP_097109339.1">
    <property type="nucleotide sequence ID" value="NZ_OCPC01000006.1"/>
</dbReference>
<dbReference type="InterPro" id="IPR010987">
    <property type="entry name" value="Glutathione-S-Trfase_C-like"/>
</dbReference>
<dbReference type="Proteomes" id="UP000219465">
    <property type="component" value="Unassembled WGS sequence"/>
</dbReference>
<keyword evidence="4" id="KW-0413">Isomerase</keyword>
<dbReference type="NCBIfam" id="TIGR01262">
    <property type="entry name" value="maiA"/>
    <property type="match status" value="1"/>
</dbReference>
<dbReference type="PANTHER" id="PTHR42673">
    <property type="entry name" value="MALEYLACETOACETATE ISOMERASE"/>
    <property type="match status" value="1"/>
</dbReference>
<evidence type="ECO:0000313" key="5">
    <source>
        <dbReference type="Proteomes" id="UP000219465"/>
    </source>
</evidence>
<dbReference type="GO" id="GO:0016034">
    <property type="term" value="F:maleylacetoacetate isomerase activity"/>
    <property type="evidence" value="ECO:0007669"/>
    <property type="project" value="TreeGrafter"/>
</dbReference>
<comment type="similarity">
    <text evidence="1">Belongs to the GST superfamily. Zeta family.</text>
</comment>
<dbReference type="AlphaFoldDB" id="A0A286IFG8"/>
<evidence type="ECO:0000313" key="4">
    <source>
        <dbReference type="EMBL" id="SOE18885.1"/>
    </source>
</evidence>
<gene>
    <name evidence="4" type="ORF">SAMN05877838_3830</name>
</gene>
<dbReference type="PROSITE" id="PS50404">
    <property type="entry name" value="GST_NTER"/>
    <property type="match status" value="1"/>
</dbReference>
<protein>
    <submittedName>
        <fullName evidence="4">Maleylacetoacetate isomerase</fullName>
    </submittedName>
</protein>
<reference evidence="5" key="1">
    <citation type="submission" date="2017-08" db="EMBL/GenBank/DDBJ databases">
        <authorList>
            <person name="Varghese N."/>
            <person name="Submissions S."/>
        </authorList>
    </citation>
    <scope>NUCLEOTIDE SEQUENCE [LARGE SCALE GENOMIC DNA]</scope>
    <source>
        <strain evidence="5">KCTC 23107</strain>
    </source>
</reference>
<dbReference type="InterPro" id="IPR036282">
    <property type="entry name" value="Glutathione-S-Trfase_C_sf"/>
</dbReference>
<dbReference type="Gene3D" id="1.20.1050.10">
    <property type="match status" value="1"/>
</dbReference>
<dbReference type="SUPFAM" id="SSF47616">
    <property type="entry name" value="GST C-terminal domain-like"/>
    <property type="match status" value="1"/>
</dbReference>
<sequence length="213" mass="23588">MAEQKPVLYDYWRSSASYRVRIALNLAGIDYTPVVINLLDGSHRAAPHLERNPQGFVPALEIDGQMLTQSLAIIEYLIETRGLPLLPDDLPGRARVRALAHAIAMDIHPVCNLSVVAHVMEITGGGAEARSDWMQHFISQGLTAFEAMLTKEKSGKFCHGDTPGLADVCLMPQIYNAERWGIDLSAMPRIRAVREACDQLTAFVRAHPDNNNF</sequence>
<evidence type="ECO:0000259" key="3">
    <source>
        <dbReference type="PROSITE" id="PS50405"/>
    </source>
</evidence>
<dbReference type="GO" id="GO:0005737">
    <property type="term" value="C:cytoplasm"/>
    <property type="evidence" value="ECO:0007669"/>
    <property type="project" value="InterPro"/>
</dbReference>
<evidence type="ECO:0000259" key="2">
    <source>
        <dbReference type="PROSITE" id="PS50404"/>
    </source>
</evidence>
<dbReference type="GO" id="GO:0004364">
    <property type="term" value="F:glutathione transferase activity"/>
    <property type="evidence" value="ECO:0007669"/>
    <property type="project" value="TreeGrafter"/>
</dbReference>
<dbReference type="InterPro" id="IPR005955">
    <property type="entry name" value="GST_Zeta"/>
</dbReference>
<dbReference type="CDD" id="cd03191">
    <property type="entry name" value="GST_C_Zeta"/>
    <property type="match status" value="1"/>
</dbReference>
<dbReference type="InterPro" id="IPR036249">
    <property type="entry name" value="Thioredoxin-like_sf"/>
</dbReference>
<dbReference type="PROSITE" id="PS50405">
    <property type="entry name" value="GST_CTER"/>
    <property type="match status" value="1"/>
</dbReference>
<dbReference type="GO" id="GO:0006559">
    <property type="term" value="P:L-phenylalanine catabolic process"/>
    <property type="evidence" value="ECO:0007669"/>
    <property type="project" value="TreeGrafter"/>
</dbReference>
<dbReference type="GO" id="GO:0006749">
    <property type="term" value="P:glutathione metabolic process"/>
    <property type="evidence" value="ECO:0007669"/>
    <property type="project" value="TreeGrafter"/>
</dbReference>
<dbReference type="Gene3D" id="3.40.30.10">
    <property type="entry name" value="Glutaredoxin"/>
    <property type="match status" value="1"/>
</dbReference>
<dbReference type="InterPro" id="IPR004045">
    <property type="entry name" value="Glutathione_S-Trfase_N"/>
</dbReference>